<feature type="domain" description="Fibrinogen C-terminal" evidence="3">
    <location>
        <begin position="48"/>
        <end position="271"/>
    </location>
</feature>
<dbReference type="PROSITE" id="PS51406">
    <property type="entry name" value="FIBRINOGEN_C_2"/>
    <property type="match status" value="1"/>
</dbReference>
<dbReference type="AlphaFoldDB" id="A0AA35WR64"/>
<evidence type="ECO:0000313" key="4">
    <source>
        <dbReference type="EMBL" id="CAI8023635.1"/>
    </source>
</evidence>
<reference evidence="4" key="1">
    <citation type="submission" date="2023-03" db="EMBL/GenBank/DDBJ databases">
        <authorList>
            <person name="Steffen K."/>
            <person name="Cardenas P."/>
        </authorList>
    </citation>
    <scope>NUCLEOTIDE SEQUENCE</scope>
</reference>
<dbReference type="InterPro" id="IPR020837">
    <property type="entry name" value="Fibrinogen_CS"/>
</dbReference>
<dbReference type="EMBL" id="CASHTH010002022">
    <property type="protein sequence ID" value="CAI8023635.1"/>
    <property type="molecule type" value="Genomic_DNA"/>
</dbReference>
<dbReference type="CDD" id="cd00087">
    <property type="entry name" value="FReD"/>
    <property type="match status" value="1"/>
</dbReference>
<keyword evidence="1" id="KW-1015">Disulfide bond</keyword>
<proteinExistence type="predicted"/>
<feature type="chain" id="PRO_5041291227" evidence="2">
    <location>
        <begin position="20"/>
        <end position="280"/>
    </location>
</feature>
<accession>A0AA35WR64</accession>
<evidence type="ECO:0000256" key="2">
    <source>
        <dbReference type="SAM" id="SignalP"/>
    </source>
</evidence>
<keyword evidence="2" id="KW-0732">Signal</keyword>
<comment type="caution">
    <text evidence="4">The sequence shown here is derived from an EMBL/GenBank/DDBJ whole genome shotgun (WGS) entry which is preliminary data.</text>
</comment>
<evidence type="ECO:0000313" key="5">
    <source>
        <dbReference type="Proteomes" id="UP001174909"/>
    </source>
</evidence>
<dbReference type="InterPro" id="IPR050373">
    <property type="entry name" value="Fibrinogen_C-term_domain"/>
</dbReference>
<evidence type="ECO:0000256" key="1">
    <source>
        <dbReference type="ARBA" id="ARBA00023157"/>
    </source>
</evidence>
<dbReference type="NCBIfam" id="NF040941">
    <property type="entry name" value="GGGWT_bact"/>
    <property type="match status" value="1"/>
</dbReference>
<gene>
    <name evidence="4" type="ORF">GBAR_LOCUS13787</name>
</gene>
<sequence>MLKLVSFLFVCLLLGFSSSANNATAASKVNCGESFQSKLKEILAISQSCPTTYYENCCQIKQLVSTLPSGVYSVRHIAGLSPFSPNVHMLARCDMVTDGGGWLVIQRRLPKGKVNFVRKWDDYENGFGDLEGEFWYGLKNIHALTSQNDVELRIDMIFEDDGSNLTWTYTTFKVDGASTKYKLIVGGGKGTGRDSFAYQNGRMFTTIDSDNDNYKTNCAYLMQAGWWYKDCYFSNLNGPHTGHSKYAKLIWNDGKTYRGVSNVEMKIRGKNCEVQKTCQL</sequence>
<dbReference type="SMART" id="SM00186">
    <property type="entry name" value="FBG"/>
    <property type="match status" value="1"/>
</dbReference>
<dbReference type="PROSITE" id="PS00514">
    <property type="entry name" value="FIBRINOGEN_C_1"/>
    <property type="match status" value="1"/>
</dbReference>
<evidence type="ECO:0000259" key="3">
    <source>
        <dbReference type="PROSITE" id="PS51406"/>
    </source>
</evidence>
<feature type="signal peptide" evidence="2">
    <location>
        <begin position="1"/>
        <end position="19"/>
    </location>
</feature>
<name>A0AA35WR64_GEOBA</name>
<keyword evidence="5" id="KW-1185">Reference proteome</keyword>
<dbReference type="SUPFAM" id="SSF56496">
    <property type="entry name" value="Fibrinogen C-terminal domain-like"/>
    <property type="match status" value="1"/>
</dbReference>
<dbReference type="GO" id="GO:0005615">
    <property type="term" value="C:extracellular space"/>
    <property type="evidence" value="ECO:0007669"/>
    <property type="project" value="TreeGrafter"/>
</dbReference>
<dbReference type="Proteomes" id="UP001174909">
    <property type="component" value="Unassembled WGS sequence"/>
</dbReference>
<dbReference type="InterPro" id="IPR036056">
    <property type="entry name" value="Fibrinogen-like_C"/>
</dbReference>
<dbReference type="InterPro" id="IPR002181">
    <property type="entry name" value="Fibrinogen_a/b/g_C_dom"/>
</dbReference>
<protein>
    <submittedName>
        <fullName evidence="4">Tenascin-R</fullName>
    </submittedName>
</protein>
<dbReference type="InterPro" id="IPR014716">
    <property type="entry name" value="Fibrinogen_a/b/g_C_1"/>
</dbReference>
<dbReference type="PANTHER" id="PTHR19143">
    <property type="entry name" value="FIBRINOGEN/TENASCIN/ANGIOPOEITIN"/>
    <property type="match status" value="1"/>
</dbReference>
<organism evidence="4 5">
    <name type="scientific">Geodia barretti</name>
    <name type="common">Barrett's horny sponge</name>
    <dbReference type="NCBI Taxonomy" id="519541"/>
    <lineage>
        <taxon>Eukaryota</taxon>
        <taxon>Metazoa</taxon>
        <taxon>Porifera</taxon>
        <taxon>Demospongiae</taxon>
        <taxon>Heteroscleromorpha</taxon>
        <taxon>Tetractinellida</taxon>
        <taxon>Astrophorina</taxon>
        <taxon>Geodiidae</taxon>
        <taxon>Geodia</taxon>
    </lineage>
</organism>
<dbReference type="Pfam" id="PF00147">
    <property type="entry name" value="Fibrinogen_C"/>
    <property type="match status" value="1"/>
</dbReference>
<dbReference type="Gene3D" id="3.90.215.10">
    <property type="entry name" value="Gamma Fibrinogen, chain A, domain 1"/>
    <property type="match status" value="1"/>
</dbReference>